<dbReference type="CDD" id="cd00818">
    <property type="entry name" value="IleRS_core"/>
    <property type="match status" value="1"/>
</dbReference>
<reference evidence="13 14" key="1">
    <citation type="submission" date="2023-07" db="EMBL/GenBank/DDBJ databases">
        <title>Closed genome sequence of Methanosarcinaceae archaeon Am2.</title>
        <authorList>
            <person name="Poehlein A."/>
            <person name="Protasov E."/>
            <person name="Platt K."/>
            <person name="Reeh H."/>
            <person name="Daniel R."/>
            <person name="Brune A."/>
        </authorList>
    </citation>
    <scope>NUCLEOTIDE SEQUENCE [LARGE SCALE GENOMIC DNA]</scope>
    <source>
        <strain evidence="13 14">Am2</strain>
    </source>
</reference>
<evidence type="ECO:0000313" key="14">
    <source>
        <dbReference type="Proteomes" id="UP001304970"/>
    </source>
</evidence>
<dbReference type="GO" id="GO:0000049">
    <property type="term" value="F:tRNA binding"/>
    <property type="evidence" value="ECO:0007669"/>
    <property type="project" value="InterPro"/>
</dbReference>
<dbReference type="SUPFAM" id="SSF50677">
    <property type="entry name" value="ValRS/IleRS/LeuRS editing domain"/>
    <property type="match status" value="1"/>
</dbReference>
<evidence type="ECO:0000256" key="10">
    <source>
        <dbReference type="HAMAP-Rule" id="MF_02003"/>
    </source>
</evidence>
<protein>
    <recommendedName>
        <fullName evidence="10">Isoleucine--tRNA ligase</fullName>
        <ecNumber evidence="10">6.1.1.5</ecNumber>
    </recommendedName>
    <alternativeName>
        <fullName evidence="10">Isoleucyl-tRNA synthetase</fullName>
        <shortName evidence="10">IleRS</shortName>
    </alternativeName>
</protein>
<dbReference type="InterPro" id="IPR033709">
    <property type="entry name" value="Anticodon_Ile_ABEc"/>
</dbReference>
<comment type="subunit">
    <text evidence="10">Monomer.</text>
</comment>
<dbReference type="InterPro" id="IPR023586">
    <property type="entry name" value="Ile-tRNA-ligase_type2"/>
</dbReference>
<evidence type="ECO:0000259" key="11">
    <source>
        <dbReference type="Pfam" id="PF00133"/>
    </source>
</evidence>
<keyword evidence="2 10" id="KW-0436">Ligase</keyword>
<dbReference type="GeneID" id="89228373"/>
<comment type="similarity">
    <text evidence="10">Belongs to the class-I aminoacyl-tRNA synthetase family. IleS type 2 subfamily.</text>
</comment>
<evidence type="ECO:0000256" key="4">
    <source>
        <dbReference type="ARBA" id="ARBA00022741"/>
    </source>
</evidence>
<keyword evidence="7 10" id="KW-0648">Protein biosynthesis</keyword>
<dbReference type="Proteomes" id="UP001304970">
    <property type="component" value="Chromosome"/>
</dbReference>
<dbReference type="EMBL" id="CP131061">
    <property type="protein sequence ID" value="WNY27163.1"/>
    <property type="molecule type" value="Genomic_DNA"/>
</dbReference>
<evidence type="ECO:0000256" key="5">
    <source>
        <dbReference type="ARBA" id="ARBA00022833"/>
    </source>
</evidence>
<keyword evidence="4 10" id="KW-0547">Nucleotide-binding</keyword>
<dbReference type="Gene3D" id="3.90.740.10">
    <property type="entry name" value="Valyl/Leucyl/Isoleucyl-tRNA synthetase, editing domain"/>
    <property type="match status" value="1"/>
</dbReference>
<dbReference type="InterPro" id="IPR001412">
    <property type="entry name" value="aa-tRNA-synth_I_CS"/>
</dbReference>
<proteinExistence type="inferred from homology"/>
<sequence length="1061" mass="120235">MFQEISDKYDTGKIEQEINQFWRENDAYLKTREGRKAGKKFFFVDGPPYTTGHIHMGTAWNKVIKDTVLRYYSMNGFAVTDRPGWDMHGLPIEVKVEEKLGFKSKKDIEEFGVGNFIQECKSFAIEKKGSMTEQFKSLGVWMDWDNPYMTLKDEYIESAWWVTKKAQEKDLLEVGKRVVNWCPRCETAIADSEVEYADREDPSIFVKFPIKGAEKTYLVIWTTTPWTIPSNVAVAVHPDFEYAVVSAINPADETETLILAADTVSAVLKKGKYKSFEITDKKTGTEVSGMEYLSPLAGEVPIQSEMNHAVYLADYVTADNTGCVHIAPGHGMDDFNVGIKYGLPVFCPVGPAGAYTKEAGKYAGMNIRDANPIVIEDLKAKNLLLQSGRINHRYGHCWRCKTPIIFLATEQWFIDIEKIKGQMLSAVSDDVEWYPDWAGSARFKDWIEGARDWCVSRQRYWGIPIPIWTCGDCHGRLVIGTKEELREKAKIAGDIELHRPYVDDVKIPCGCGGQMSRTKDVFDVWFDSAMASFATLGFPGRTDQFDALWPADFIAEGHDQTRGWFYSQLGASTVAFGKTPYKSVLMHGFTLDTNGKKMSKSLGNVVTPDEVIEKYGADTLRAYVLSSSAPWDDLKFNWEEVATVSRTLNILWNVYKFPLPYMILDNFDPAKYPAESMVKHMREEDKWILSRLQTMVAEMTEAMDAKMLHKAVRCALDFILEDLSRWYIQLIRPRTWTEKNDPDKLAVYSVLYETYVTLSKAIAPFMPYLAEELYQNLVRHVNPDAKLSVHMMDWPAPKKEFMDPVLEKHMDIVRTIVEASSNARQKAGRKLRWPISKIVVAPKNEDIKTALVRLRSVFLDQTNAKDVEVIGEAESWGELDVQMTPNQSVLGPRFKQDAKRVADALIEAGAKSLKEAFDCVDEMELTLENQSTVVVTKDMVIFEELIPKGIAGAESTAGMVYVDARLTPELEAEGYGREVIRRVQDMRKEMDLAVDAPIDAQIQIADKRVFALVEKMKDEIQSEVRSKKLSLISGKPAEGEFSKEWDVEGILMTIGISKSNS</sequence>
<feature type="domain" description="Methionyl/Valyl/Leucyl/Isoleucyl-tRNA synthetase anticodon-binding" evidence="12">
    <location>
        <begin position="685"/>
        <end position="837"/>
    </location>
</feature>
<dbReference type="NCBIfam" id="TIGR00392">
    <property type="entry name" value="ileS"/>
    <property type="match status" value="1"/>
</dbReference>
<dbReference type="InterPro" id="IPR002300">
    <property type="entry name" value="aa-tRNA-synth_Ia"/>
</dbReference>
<dbReference type="GO" id="GO:0005524">
    <property type="term" value="F:ATP binding"/>
    <property type="evidence" value="ECO:0007669"/>
    <property type="project" value="UniProtKB-UniRule"/>
</dbReference>
<dbReference type="PANTHER" id="PTHR42780">
    <property type="entry name" value="SOLEUCYL-TRNA SYNTHETASE"/>
    <property type="match status" value="1"/>
</dbReference>
<dbReference type="PANTHER" id="PTHR42780:SF1">
    <property type="entry name" value="ISOLEUCINE--TRNA LIGASE, CYTOPLASMIC"/>
    <property type="match status" value="1"/>
</dbReference>
<evidence type="ECO:0000256" key="3">
    <source>
        <dbReference type="ARBA" id="ARBA00022723"/>
    </source>
</evidence>
<dbReference type="SUPFAM" id="SSF47323">
    <property type="entry name" value="Anticodon-binding domain of a subclass of class I aminoacyl-tRNA synthetases"/>
    <property type="match status" value="2"/>
</dbReference>
<dbReference type="HAMAP" id="MF_02003">
    <property type="entry name" value="Ile_tRNA_synth_type2"/>
    <property type="match status" value="1"/>
</dbReference>
<accession>A0AA96V6P6</accession>
<dbReference type="GO" id="GO:0004822">
    <property type="term" value="F:isoleucine-tRNA ligase activity"/>
    <property type="evidence" value="ECO:0007669"/>
    <property type="project" value="UniProtKB-UniRule"/>
</dbReference>
<dbReference type="PRINTS" id="PR00984">
    <property type="entry name" value="TRNASYNTHILE"/>
</dbReference>
<evidence type="ECO:0000256" key="9">
    <source>
        <dbReference type="ARBA" id="ARBA00048359"/>
    </source>
</evidence>
<evidence type="ECO:0000256" key="6">
    <source>
        <dbReference type="ARBA" id="ARBA00022840"/>
    </source>
</evidence>
<dbReference type="EC" id="6.1.1.5" evidence="10"/>
<evidence type="ECO:0000259" key="12">
    <source>
        <dbReference type="Pfam" id="PF08264"/>
    </source>
</evidence>
<dbReference type="Gene3D" id="3.40.50.620">
    <property type="entry name" value="HUPs"/>
    <property type="match status" value="2"/>
</dbReference>
<dbReference type="Pfam" id="PF00133">
    <property type="entry name" value="tRNA-synt_1"/>
    <property type="match status" value="1"/>
</dbReference>
<dbReference type="SUPFAM" id="SSF52374">
    <property type="entry name" value="Nucleotidylyl transferase"/>
    <property type="match status" value="1"/>
</dbReference>
<dbReference type="InterPro" id="IPR014729">
    <property type="entry name" value="Rossmann-like_a/b/a_fold"/>
</dbReference>
<keyword evidence="1 10" id="KW-0963">Cytoplasm</keyword>
<name>A0AA96V6P6_9EURY</name>
<dbReference type="Pfam" id="PF08264">
    <property type="entry name" value="Anticodon_1"/>
    <property type="match status" value="1"/>
</dbReference>
<evidence type="ECO:0000256" key="7">
    <source>
        <dbReference type="ARBA" id="ARBA00022917"/>
    </source>
</evidence>
<dbReference type="GO" id="GO:0005737">
    <property type="term" value="C:cytoplasm"/>
    <property type="evidence" value="ECO:0007669"/>
    <property type="project" value="UniProtKB-SubCell"/>
</dbReference>
<dbReference type="AlphaFoldDB" id="A0AA96V6P6"/>
<dbReference type="GO" id="GO:0006428">
    <property type="term" value="P:isoleucyl-tRNA aminoacylation"/>
    <property type="evidence" value="ECO:0007669"/>
    <property type="project" value="UniProtKB-UniRule"/>
</dbReference>
<comment type="domain">
    <text evidence="10">IleRS has two distinct active sites: one for aminoacylation and one for editing. The misactivated valine is translocated from the active site to the editing site, which sterically excludes the correctly activated isoleucine. The single editing site contains two valyl binding pockets, one specific for each substrate (Val-AMP or Val-tRNA(Ile)).</text>
</comment>
<comment type="function">
    <text evidence="10">Catalyzes the attachment of isoleucine to tRNA(Ile). As IleRS can inadvertently accommodate and process structurally similar amino acids such as valine, to avoid such errors it has two additional distinct tRNA(Ile)-dependent editing activities. One activity is designated as 'pretransfer' editing and involves the hydrolysis of activated Val-AMP. The other activity is designated 'posttransfer' editing and involves deacylation of mischarged Val-tRNA(Ile).</text>
</comment>
<evidence type="ECO:0000313" key="13">
    <source>
        <dbReference type="EMBL" id="WNY27163.1"/>
    </source>
</evidence>
<dbReference type="Gene3D" id="1.10.730.10">
    <property type="entry name" value="Isoleucyl-tRNA Synthetase, Domain 1"/>
    <property type="match status" value="1"/>
</dbReference>
<dbReference type="InterPro" id="IPR013155">
    <property type="entry name" value="M/V/L/I-tRNA-synth_anticd-bd"/>
</dbReference>
<keyword evidence="8 10" id="KW-0030">Aminoacyl-tRNA synthetase</keyword>
<dbReference type="Pfam" id="PF19302">
    <property type="entry name" value="DUF5915"/>
    <property type="match status" value="1"/>
</dbReference>
<dbReference type="GO" id="GO:0008270">
    <property type="term" value="F:zinc ion binding"/>
    <property type="evidence" value="ECO:0007669"/>
    <property type="project" value="UniProtKB-UniRule"/>
</dbReference>
<dbReference type="GO" id="GO:0002161">
    <property type="term" value="F:aminoacyl-tRNA deacylase activity"/>
    <property type="evidence" value="ECO:0007669"/>
    <property type="project" value="InterPro"/>
</dbReference>
<evidence type="ECO:0000256" key="2">
    <source>
        <dbReference type="ARBA" id="ARBA00022598"/>
    </source>
</evidence>
<comment type="catalytic activity">
    <reaction evidence="9 10">
        <text>tRNA(Ile) + L-isoleucine + ATP = L-isoleucyl-tRNA(Ile) + AMP + diphosphate</text>
        <dbReference type="Rhea" id="RHEA:11060"/>
        <dbReference type="Rhea" id="RHEA-COMP:9666"/>
        <dbReference type="Rhea" id="RHEA-COMP:9695"/>
        <dbReference type="ChEBI" id="CHEBI:30616"/>
        <dbReference type="ChEBI" id="CHEBI:33019"/>
        <dbReference type="ChEBI" id="CHEBI:58045"/>
        <dbReference type="ChEBI" id="CHEBI:78442"/>
        <dbReference type="ChEBI" id="CHEBI:78528"/>
        <dbReference type="ChEBI" id="CHEBI:456215"/>
        <dbReference type="EC" id="6.1.1.5"/>
    </reaction>
</comment>
<organism evidence="13 14">
    <name type="scientific">Methanolapillus ohkumae</name>
    <dbReference type="NCBI Taxonomy" id="3028298"/>
    <lineage>
        <taxon>Archaea</taxon>
        <taxon>Methanobacteriati</taxon>
        <taxon>Methanobacteriota</taxon>
        <taxon>Stenosarchaea group</taxon>
        <taxon>Methanomicrobia</taxon>
        <taxon>Methanosarcinales</taxon>
        <taxon>Methanosarcinaceae</taxon>
        <taxon>Methanolapillus</taxon>
    </lineage>
</organism>
<keyword evidence="6 10" id="KW-0067">ATP-binding</keyword>
<comment type="subcellular location">
    <subcellularLocation>
        <location evidence="10">Cytoplasm</location>
    </subcellularLocation>
</comment>
<dbReference type="InterPro" id="IPR009008">
    <property type="entry name" value="Val/Leu/Ile-tRNA-synth_edit"/>
</dbReference>
<feature type="domain" description="Aminoacyl-tRNA synthetase class Ia" evidence="11">
    <location>
        <begin position="18"/>
        <end position="634"/>
    </location>
</feature>
<feature type="binding site" evidence="10">
    <location>
        <position position="600"/>
    </location>
    <ligand>
        <name>ATP</name>
        <dbReference type="ChEBI" id="CHEBI:30616"/>
    </ligand>
</feature>
<feature type="short sequence motif" description="'HIGH' region" evidence="10">
    <location>
        <begin position="48"/>
        <end position="58"/>
    </location>
</feature>
<keyword evidence="14" id="KW-1185">Reference proteome</keyword>
<comment type="cofactor">
    <cofactor evidence="10">
        <name>Zn(2+)</name>
        <dbReference type="ChEBI" id="CHEBI:29105"/>
    </cofactor>
</comment>
<dbReference type="PROSITE" id="PS00178">
    <property type="entry name" value="AA_TRNA_LIGASE_I"/>
    <property type="match status" value="1"/>
</dbReference>
<dbReference type="RefSeq" id="WP_338097143.1">
    <property type="nucleotide sequence ID" value="NZ_CP131061.1"/>
</dbReference>
<gene>
    <name evidence="10 13" type="primary">ileS</name>
    <name evidence="13" type="ORF">MsAm2_09540</name>
</gene>
<dbReference type="Gene3D" id="3.30.720.200">
    <property type="match status" value="1"/>
</dbReference>
<evidence type="ECO:0000256" key="8">
    <source>
        <dbReference type="ARBA" id="ARBA00023146"/>
    </source>
</evidence>
<dbReference type="CDD" id="cd07961">
    <property type="entry name" value="Anticodon_Ia_Ile_ABEc"/>
    <property type="match status" value="1"/>
</dbReference>
<feature type="short sequence motif" description="'KMSKS' region" evidence="10">
    <location>
        <begin position="597"/>
        <end position="601"/>
    </location>
</feature>
<keyword evidence="3 10" id="KW-0479">Metal-binding</keyword>
<dbReference type="InterPro" id="IPR002301">
    <property type="entry name" value="Ile-tRNA-ligase"/>
</dbReference>
<dbReference type="FunFam" id="3.40.50.620:FF:000286">
    <property type="entry name" value="Isoleucine--tRNA ligase"/>
    <property type="match status" value="1"/>
</dbReference>
<dbReference type="InterPro" id="IPR009080">
    <property type="entry name" value="tRNAsynth_Ia_anticodon-bd"/>
</dbReference>
<keyword evidence="5 10" id="KW-0862">Zinc</keyword>
<dbReference type="FunFam" id="1.10.730.10:FF:000033">
    <property type="entry name" value="Valine--tRNA ligase"/>
    <property type="match status" value="1"/>
</dbReference>
<evidence type="ECO:0000256" key="1">
    <source>
        <dbReference type="ARBA" id="ARBA00022490"/>
    </source>
</evidence>